<dbReference type="GO" id="GO:0016020">
    <property type="term" value="C:membrane"/>
    <property type="evidence" value="ECO:0007669"/>
    <property type="project" value="UniProtKB-SubCell"/>
</dbReference>
<dbReference type="OrthoDB" id="7619858at2"/>
<dbReference type="PANTHER" id="PTHR35814:SF1">
    <property type="entry name" value="GLUTATHIONE S-TRANSFERASE-RELATED"/>
    <property type="match status" value="1"/>
</dbReference>
<dbReference type="InterPro" id="IPR023352">
    <property type="entry name" value="MAPEG-like_dom_sf"/>
</dbReference>
<evidence type="ECO:0000313" key="7">
    <source>
        <dbReference type="Proteomes" id="UP000321058"/>
    </source>
</evidence>
<dbReference type="AlphaFoldDB" id="A0A512NFR1"/>
<evidence type="ECO:0008006" key="8">
    <source>
        <dbReference type="Google" id="ProtNLM"/>
    </source>
</evidence>
<keyword evidence="2 5" id="KW-0812">Transmembrane</keyword>
<comment type="caution">
    <text evidence="6">The sequence shown here is derived from an EMBL/GenBank/DDBJ whole genome shotgun (WGS) entry which is preliminary data.</text>
</comment>
<name>A0A512NFR1_9HYPH</name>
<accession>A0A512NFR1</accession>
<protein>
    <recommendedName>
        <fullName evidence="8">Glutathione S-transferase</fullName>
    </recommendedName>
</protein>
<evidence type="ECO:0000256" key="5">
    <source>
        <dbReference type="SAM" id="Phobius"/>
    </source>
</evidence>
<feature type="transmembrane region" description="Helical" evidence="5">
    <location>
        <begin position="102"/>
        <end position="123"/>
    </location>
</feature>
<keyword evidence="4 5" id="KW-0472">Membrane</keyword>
<reference evidence="6 7" key="1">
    <citation type="submission" date="2019-07" db="EMBL/GenBank/DDBJ databases">
        <title>Whole genome shotgun sequence of Reyranella soli NBRC 108950.</title>
        <authorList>
            <person name="Hosoyama A."/>
            <person name="Uohara A."/>
            <person name="Ohji S."/>
            <person name="Ichikawa N."/>
        </authorList>
    </citation>
    <scope>NUCLEOTIDE SEQUENCE [LARGE SCALE GENOMIC DNA]</scope>
    <source>
        <strain evidence="6 7">NBRC 108950</strain>
    </source>
</reference>
<organism evidence="6 7">
    <name type="scientific">Reyranella soli</name>
    <dbReference type="NCBI Taxonomy" id="1230389"/>
    <lineage>
        <taxon>Bacteria</taxon>
        <taxon>Pseudomonadati</taxon>
        <taxon>Pseudomonadota</taxon>
        <taxon>Alphaproteobacteria</taxon>
        <taxon>Hyphomicrobiales</taxon>
        <taxon>Reyranellaceae</taxon>
        <taxon>Reyranella</taxon>
    </lineage>
</organism>
<dbReference type="PANTHER" id="PTHR35814">
    <property type="match status" value="1"/>
</dbReference>
<evidence type="ECO:0000256" key="1">
    <source>
        <dbReference type="ARBA" id="ARBA00004370"/>
    </source>
</evidence>
<dbReference type="Gene3D" id="1.20.120.550">
    <property type="entry name" value="Membrane associated eicosanoid/glutathione metabolism-like domain"/>
    <property type="match status" value="1"/>
</dbReference>
<dbReference type="InterPro" id="IPR001129">
    <property type="entry name" value="Membr-assoc_MAPEG"/>
</dbReference>
<gene>
    <name evidence="6" type="ORF">RSO01_49430</name>
</gene>
<comment type="subcellular location">
    <subcellularLocation>
        <location evidence="1">Membrane</location>
    </subcellularLocation>
</comment>
<sequence length="128" mass="13883">MPVFYVCAGLLGLLAVSLTVSVGRMRMQKKIYLGDGGDKELLAAIRAHGNFMEYVPLCLVLIYFVSDFYGYWYTAIMAVVLLLARVLHAGGILGFIPLGRTIGAAGTTILLVVASALIIYSGFNLKQY</sequence>
<evidence type="ECO:0000313" key="6">
    <source>
        <dbReference type="EMBL" id="GEP57777.1"/>
    </source>
</evidence>
<dbReference type="Proteomes" id="UP000321058">
    <property type="component" value="Unassembled WGS sequence"/>
</dbReference>
<evidence type="ECO:0000256" key="3">
    <source>
        <dbReference type="ARBA" id="ARBA00022989"/>
    </source>
</evidence>
<proteinExistence type="predicted"/>
<dbReference type="EMBL" id="BKAJ01000088">
    <property type="protein sequence ID" value="GEP57777.1"/>
    <property type="molecule type" value="Genomic_DNA"/>
</dbReference>
<keyword evidence="3 5" id="KW-1133">Transmembrane helix</keyword>
<dbReference type="RefSeq" id="WP_147152391.1">
    <property type="nucleotide sequence ID" value="NZ_BKAJ01000088.1"/>
</dbReference>
<dbReference type="Pfam" id="PF01124">
    <property type="entry name" value="MAPEG"/>
    <property type="match status" value="1"/>
</dbReference>
<dbReference type="SUPFAM" id="SSF161084">
    <property type="entry name" value="MAPEG domain-like"/>
    <property type="match status" value="1"/>
</dbReference>
<evidence type="ECO:0000256" key="2">
    <source>
        <dbReference type="ARBA" id="ARBA00022692"/>
    </source>
</evidence>
<evidence type="ECO:0000256" key="4">
    <source>
        <dbReference type="ARBA" id="ARBA00023136"/>
    </source>
</evidence>
<keyword evidence="7" id="KW-1185">Reference proteome</keyword>